<feature type="region of interest" description="Disordered" evidence="1">
    <location>
        <begin position="1"/>
        <end position="40"/>
    </location>
</feature>
<keyword evidence="3" id="KW-1185">Reference proteome</keyword>
<feature type="compositionally biased region" description="Low complexity" evidence="1">
    <location>
        <begin position="1"/>
        <end position="16"/>
    </location>
</feature>
<evidence type="ECO:0000313" key="2">
    <source>
        <dbReference type="EMBL" id="CAK0822467.1"/>
    </source>
</evidence>
<reference evidence="2" key="1">
    <citation type="submission" date="2023-10" db="EMBL/GenBank/DDBJ databases">
        <authorList>
            <person name="Chen Y."/>
            <person name="Shah S."/>
            <person name="Dougan E. K."/>
            <person name="Thang M."/>
            <person name="Chan C."/>
        </authorList>
    </citation>
    <scope>NUCLEOTIDE SEQUENCE [LARGE SCALE GENOMIC DNA]</scope>
</reference>
<name>A0ABN9RTR0_9DINO</name>
<organism evidence="2 3">
    <name type="scientific">Prorocentrum cordatum</name>
    <dbReference type="NCBI Taxonomy" id="2364126"/>
    <lineage>
        <taxon>Eukaryota</taxon>
        <taxon>Sar</taxon>
        <taxon>Alveolata</taxon>
        <taxon>Dinophyceae</taxon>
        <taxon>Prorocentrales</taxon>
        <taxon>Prorocentraceae</taxon>
        <taxon>Prorocentrum</taxon>
    </lineage>
</organism>
<dbReference type="Proteomes" id="UP001189429">
    <property type="component" value="Unassembled WGS sequence"/>
</dbReference>
<evidence type="ECO:0000313" key="3">
    <source>
        <dbReference type="Proteomes" id="UP001189429"/>
    </source>
</evidence>
<gene>
    <name evidence="2" type="ORF">PCOR1329_LOCUS23499</name>
</gene>
<accession>A0ABN9RTR0</accession>
<protein>
    <submittedName>
        <fullName evidence="2">Uncharacterized protein</fullName>
    </submittedName>
</protein>
<proteinExistence type="predicted"/>
<dbReference type="EMBL" id="CAUYUJ010007969">
    <property type="protein sequence ID" value="CAK0822467.1"/>
    <property type="molecule type" value="Genomic_DNA"/>
</dbReference>
<evidence type="ECO:0000256" key="1">
    <source>
        <dbReference type="SAM" id="MobiDB-lite"/>
    </source>
</evidence>
<sequence length="102" mass="10818">MPPCRRGLPRGGPSLRAEAARSDGHRRTLSAVDDDDDDDQPRSFCGVLAHARLAGIGARAEIWSLGGRRIEAPSGRFCWGFAKAEGGGVGHCPAGLVQPRTR</sequence>
<comment type="caution">
    <text evidence="2">The sequence shown here is derived from an EMBL/GenBank/DDBJ whole genome shotgun (WGS) entry which is preliminary data.</text>
</comment>